<keyword evidence="4" id="KW-1185">Reference proteome</keyword>
<comment type="caution">
    <text evidence="3">The sequence shown here is derived from an EMBL/GenBank/DDBJ whole genome shotgun (WGS) entry which is preliminary data.</text>
</comment>
<feature type="transmembrane region" description="Helical" evidence="1">
    <location>
        <begin position="116"/>
        <end position="137"/>
    </location>
</feature>
<proteinExistence type="predicted"/>
<keyword evidence="1" id="KW-0812">Transmembrane</keyword>
<dbReference type="EMBL" id="BAABHD010000082">
    <property type="protein sequence ID" value="GAA4467641.1"/>
    <property type="molecule type" value="Genomic_DNA"/>
</dbReference>
<keyword evidence="1" id="KW-0472">Membrane</keyword>
<feature type="transmembrane region" description="Helical" evidence="1">
    <location>
        <begin position="158"/>
        <end position="189"/>
    </location>
</feature>
<sequence length="218" mass="24432">MKAITISQPTANKTLIGVSLSLALPFLFAVFGKHLGFSLWINEIIWWSIGGLVFTYLLVVEKRPLRSAGFKAVGLKELGWGFLLGILLFFLFPLLNVVVSYFGWPVSQEKASIIGSLPVYALFILALRAAVVEDLLFRAYSIERLEELTGNKLLSGALPLLLFVLAHLQWGAGHLLFVTGAGLLLTIFYSWKRNIWINIIGHFLVDFTLFMMIPMMKK</sequence>
<feature type="domain" description="CAAX prenyl protease 2/Lysostaphin resistance protein A-like" evidence="2">
    <location>
        <begin position="117"/>
        <end position="207"/>
    </location>
</feature>
<accession>A0ABP8NHZ5</accession>
<evidence type="ECO:0000313" key="4">
    <source>
        <dbReference type="Proteomes" id="UP001501175"/>
    </source>
</evidence>
<name>A0ABP8NHZ5_9BACT</name>
<feature type="transmembrane region" description="Helical" evidence="1">
    <location>
        <begin position="80"/>
        <end position="104"/>
    </location>
</feature>
<protein>
    <recommendedName>
        <fullName evidence="2">CAAX prenyl protease 2/Lysostaphin resistance protein A-like domain-containing protein</fullName>
    </recommendedName>
</protein>
<dbReference type="InterPro" id="IPR003675">
    <property type="entry name" value="Rce1/LyrA-like_dom"/>
</dbReference>
<evidence type="ECO:0000259" key="2">
    <source>
        <dbReference type="Pfam" id="PF02517"/>
    </source>
</evidence>
<keyword evidence="1" id="KW-1133">Transmembrane helix</keyword>
<evidence type="ECO:0000256" key="1">
    <source>
        <dbReference type="SAM" id="Phobius"/>
    </source>
</evidence>
<organism evidence="3 4">
    <name type="scientific">Nibrella saemangeumensis</name>
    <dbReference type="NCBI Taxonomy" id="1084526"/>
    <lineage>
        <taxon>Bacteria</taxon>
        <taxon>Pseudomonadati</taxon>
        <taxon>Bacteroidota</taxon>
        <taxon>Cytophagia</taxon>
        <taxon>Cytophagales</taxon>
        <taxon>Spirosomataceae</taxon>
        <taxon>Nibrella</taxon>
    </lineage>
</organism>
<gene>
    <name evidence="3" type="ORF">GCM10023189_51680</name>
</gene>
<dbReference type="Pfam" id="PF02517">
    <property type="entry name" value="Rce1-like"/>
    <property type="match status" value="1"/>
</dbReference>
<feature type="transmembrane region" description="Helical" evidence="1">
    <location>
        <begin position="37"/>
        <end position="59"/>
    </location>
</feature>
<dbReference type="RefSeq" id="WP_345248555.1">
    <property type="nucleotide sequence ID" value="NZ_BAABHD010000082.1"/>
</dbReference>
<dbReference type="Proteomes" id="UP001501175">
    <property type="component" value="Unassembled WGS sequence"/>
</dbReference>
<evidence type="ECO:0000313" key="3">
    <source>
        <dbReference type="EMBL" id="GAA4467641.1"/>
    </source>
</evidence>
<reference evidence="4" key="1">
    <citation type="journal article" date="2019" name="Int. J. Syst. Evol. Microbiol.">
        <title>The Global Catalogue of Microorganisms (GCM) 10K type strain sequencing project: providing services to taxonomists for standard genome sequencing and annotation.</title>
        <authorList>
            <consortium name="The Broad Institute Genomics Platform"/>
            <consortium name="The Broad Institute Genome Sequencing Center for Infectious Disease"/>
            <person name="Wu L."/>
            <person name="Ma J."/>
        </authorList>
    </citation>
    <scope>NUCLEOTIDE SEQUENCE [LARGE SCALE GENOMIC DNA]</scope>
    <source>
        <strain evidence="4">JCM 17927</strain>
    </source>
</reference>
<feature type="transmembrane region" description="Helical" evidence="1">
    <location>
        <begin position="195"/>
        <end position="213"/>
    </location>
</feature>
<feature type="transmembrane region" description="Helical" evidence="1">
    <location>
        <begin position="12"/>
        <end position="31"/>
    </location>
</feature>